<dbReference type="EMBL" id="HACG01004563">
    <property type="protein sequence ID" value="CEK51428.1"/>
    <property type="molecule type" value="Transcribed_RNA"/>
</dbReference>
<name>A0A0B6Y5U3_9EUPU</name>
<feature type="non-terminal residue" evidence="1">
    <location>
        <position position="1"/>
    </location>
</feature>
<gene>
    <name evidence="1" type="primary">ORF13388</name>
</gene>
<protein>
    <submittedName>
        <fullName evidence="1">Uncharacterized protein</fullName>
    </submittedName>
</protein>
<reference evidence="1" key="1">
    <citation type="submission" date="2014-12" db="EMBL/GenBank/DDBJ databases">
        <title>Insight into the proteome of Arion vulgaris.</title>
        <authorList>
            <person name="Aradska J."/>
            <person name="Bulat T."/>
            <person name="Smidak R."/>
            <person name="Sarate P."/>
            <person name="Gangsoo J."/>
            <person name="Sialana F."/>
            <person name="Bilban M."/>
            <person name="Lubec G."/>
        </authorList>
    </citation>
    <scope>NUCLEOTIDE SEQUENCE</scope>
    <source>
        <tissue evidence="1">Skin</tissue>
    </source>
</reference>
<sequence length="65" mass="7139">FPDTVSNPTELSHLAFFTRVSIKAFLNRHGLRTNNVDFVLISTPDSLTTHDSHTTNGLLGSAEIN</sequence>
<dbReference type="AlphaFoldDB" id="A0A0B6Y5U3"/>
<organism evidence="1">
    <name type="scientific">Arion vulgaris</name>
    <dbReference type="NCBI Taxonomy" id="1028688"/>
    <lineage>
        <taxon>Eukaryota</taxon>
        <taxon>Metazoa</taxon>
        <taxon>Spiralia</taxon>
        <taxon>Lophotrochozoa</taxon>
        <taxon>Mollusca</taxon>
        <taxon>Gastropoda</taxon>
        <taxon>Heterobranchia</taxon>
        <taxon>Euthyneura</taxon>
        <taxon>Panpulmonata</taxon>
        <taxon>Eupulmonata</taxon>
        <taxon>Stylommatophora</taxon>
        <taxon>Helicina</taxon>
        <taxon>Arionoidea</taxon>
        <taxon>Arionidae</taxon>
        <taxon>Arion</taxon>
    </lineage>
</organism>
<proteinExistence type="predicted"/>
<evidence type="ECO:0000313" key="1">
    <source>
        <dbReference type="EMBL" id="CEK51428.1"/>
    </source>
</evidence>
<accession>A0A0B6Y5U3</accession>